<dbReference type="InterPro" id="IPR036412">
    <property type="entry name" value="HAD-like_sf"/>
</dbReference>
<sequence>MRFPTPRIPQINPKAFIPDPRELREKLAKRVAPETATERVSTAPGAKVGEKEISERIASLDVMVREAPQRVFDAYVLNIDATVFTGTQLMPELRLVVDTLDSLRRPISYLSMMSTVSSEQLIAAMRAEGVHLEPEQIVTPGRQAARYIHKSYPGAKVFVIGDHALSAELEQGGVALSGDPEEINVVLVGHDWNFTFDKLTTAFRAIDENGADLVASSLRRVRRQPDGTREPGTLSVVTAIEVATRKRVAKNLGSPETDLLEMIFEDLNVAPEDALLVTDSLGADIRMAKRFGVPSALVLTGEASLEQAEKLKWKDQPNYVLDSVDSIIPPYIKDQL</sequence>
<accession>A0ABT9NGZ9</accession>
<reference evidence="1 2" key="1">
    <citation type="submission" date="2023-07" db="EMBL/GenBank/DDBJ databases">
        <title>Sequencing the genomes of 1000 actinobacteria strains.</title>
        <authorList>
            <person name="Klenk H.-P."/>
        </authorList>
    </citation>
    <scope>NUCLEOTIDE SEQUENCE [LARGE SCALE GENOMIC DNA]</scope>
    <source>
        <strain evidence="1 2">DSM 17163</strain>
    </source>
</reference>
<dbReference type="Gene3D" id="3.40.50.1000">
    <property type="entry name" value="HAD superfamily/HAD-like"/>
    <property type="match status" value="2"/>
</dbReference>
<dbReference type="SUPFAM" id="SSF56784">
    <property type="entry name" value="HAD-like"/>
    <property type="match status" value="1"/>
</dbReference>
<dbReference type="Pfam" id="PF13344">
    <property type="entry name" value="Hydrolase_6"/>
    <property type="match status" value="1"/>
</dbReference>
<dbReference type="InterPro" id="IPR006357">
    <property type="entry name" value="HAD-SF_hydro_IIA"/>
</dbReference>
<dbReference type="RefSeq" id="WP_307682861.1">
    <property type="nucleotide sequence ID" value="NZ_JAUSQX010000001.1"/>
</dbReference>
<keyword evidence="2" id="KW-1185">Reference proteome</keyword>
<gene>
    <name evidence="1" type="ORF">J2S70_001232</name>
</gene>
<dbReference type="InterPro" id="IPR023214">
    <property type="entry name" value="HAD_sf"/>
</dbReference>
<dbReference type="PANTHER" id="PTHR19288">
    <property type="entry name" value="4-NITROPHENYLPHOSPHATASE-RELATED"/>
    <property type="match status" value="1"/>
</dbReference>
<evidence type="ECO:0000313" key="1">
    <source>
        <dbReference type="EMBL" id="MDP9806650.1"/>
    </source>
</evidence>
<name>A0ABT9NGZ9_9ACTO</name>
<proteinExistence type="predicted"/>
<organism evidence="1 2">
    <name type="scientific">Trueperella bonasi</name>
    <dbReference type="NCBI Taxonomy" id="312286"/>
    <lineage>
        <taxon>Bacteria</taxon>
        <taxon>Bacillati</taxon>
        <taxon>Actinomycetota</taxon>
        <taxon>Actinomycetes</taxon>
        <taxon>Actinomycetales</taxon>
        <taxon>Actinomycetaceae</taxon>
        <taxon>Trueperella</taxon>
    </lineage>
</organism>
<dbReference type="Pfam" id="PF13242">
    <property type="entry name" value="Hydrolase_like"/>
    <property type="match status" value="1"/>
</dbReference>
<evidence type="ECO:0000313" key="2">
    <source>
        <dbReference type="Proteomes" id="UP001243212"/>
    </source>
</evidence>
<comment type="caution">
    <text evidence="1">The sequence shown here is derived from an EMBL/GenBank/DDBJ whole genome shotgun (WGS) entry which is preliminary data.</text>
</comment>
<dbReference type="Proteomes" id="UP001243212">
    <property type="component" value="Unassembled WGS sequence"/>
</dbReference>
<protein>
    <submittedName>
        <fullName evidence="1">HAD superfamily hydrolase (TIGR01450 family)</fullName>
    </submittedName>
</protein>
<dbReference type="EMBL" id="JAUSQX010000001">
    <property type="protein sequence ID" value="MDP9806650.1"/>
    <property type="molecule type" value="Genomic_DNA"/>
</dbReference>
<dbReference type="GO" id="GO:0016787">
    <property type="term" value="F:hydrolase activity"/>
    <property type="evidence" value="ECO:0007669"/>
    <property type="project" value="UniProtKB-KW"/>
</dbReference>
<dbReference type="PANTHER" id="PTHR19288:SF46">
    <property type="entry name" value="HALOACID DEHALOGENASE-LIKE HYDROLASE DOMAIN-CONTAINING PROTEIN 2"/>
    <property type="match status" value="1"/>
</dbReference>
<keyword evidence="1" id="KW-0378">Hydrolase</keyword>